<dbReference type="PANTHER" id="PTHR43830:SF3">
    <property type="entry name" value="PROTEIN PSP1"/>
    <property type="match status" value="1"/>
</dbReference>
<feature type="coiled-coil region" evidence="1">
    <location>
        <begin position="291"/>
        <end position="335"/>
    </location>
</feature>
<evidence type="ECO:0000313" key="4">
    <source>
        <dbReference type="EMBL" id="KAJ5079481.1"/>
    </source>
</evidence>
<evidence type="ECO:0000256" key="1">
    <source>
        <dbReference type="SAM" id="Coils"/>
    </source>
</evidence>
<feature type="compositionally biased region" description="Low complexity" evidence="2">
    <location>
        <begin position="1"/>
        <end position="16"/>
    </location>
</feature>
<dbReference type="OrthoDB" id="243127at2759"/>
<feature type="region of interest" description="Disordered" evidence="2">
    <location>
        <begin position="1"/>
        <end position="21"/>
    </location>
</feature>
<keyword evidence="5" id="KW-1185">Reference proteome</keyword>
<reference evidence="4" key="1">
    <citation type="submission" date="2022-10" db="EMBL/GenBank/DDBJ databases">
        <title>Novel sulphate-reducing endosymbionts in the free-living metamonad Anaeramoeba.</title>
        <authorList>
            <person name="Jerlstrom-Hultqvist J."/>
            <person name="Cepicka I."/>
            <person name="Gallot-Lavallee L."/>
            <person name="Salas-Leiva D."/>
            <person name="Curtis B.A."/>
            <person name="Zahonova K."/>
            <person name="Pipaliya S."/>
            <person name="Dacks J."/>
            <person name="Roger A.J."/>
        </authorList>
    </citation>
    <scope>NUCLEOTIDE SEQUENCE</scope>
    <source>
        <strain evidence="4">BMAN</strain>
    </source>
</reference>
<evidence type="ECO:0000256" key="2">
    <source>
        <dbReference type="SAM" id="MobiDB-lite"/>
    </source>
</evidence>
<dbReference type="Proteomes" id="UP001149090">
    <property type="component" value="Unassembled WGS sequence"/>
</dbReference>
<dbReference type="PROSITE" id="PS51411">
    <property type="entry name" value="PSP1_C"/>
    <property type="match status" value="1"/>
</dbReference>
<dbReference type="InterPro" id="IPR047767">
    <property type="entry name" value="PSP1-like"/>
</dbReference>
<dbReference type="GO" id="GO:0005737">
    <property type="term" value="C:cytoplasm"/>
    <property type="evidence" value="ECO:0007669"/>
    <property type="project" value="TreeGrafter"/>
</dbReference>
<proteinExistence type="predicted"/>
<dbReference type="AlphaFoldDB" id="A0A9Q0RFY6"/>
<organism evidence="4 5">
    <name type="scientific">Anaeramoeba ignava</name>
    <name type="common">Anaerobic marine amoeba</name>
    <dbReference type="NCBI Taxonomy" id="1746090"/>
    <lineage>
        <taxon>Eukaryota</taxon>
        <taxon>Metamonada</taxon>
        <taxon>Anaeramoebidae</taxon>
        <taxon>Anaeramoeba</taxon>
    </lineage>
</organism>
<gene>
    <name evidence="4" type="ORF">M0811_14501</name>
</gene>
<dbReference type="InterPro" id="IPR007557">
    <property type="entry name" value="PSP1_C"/>
</dbReference>
<feature type="domain" description="PSP1 C-terminal" evidence="3">
    <location>
        <begin position="311"/>
        <end position="396"/>
    </location>
</feature>
<dbReference type="Pfam" id="PF04468">
    <property type="entry name" value="PSP1"/>
    <property type="match status" value="1"/>
</dbReference>
<accession>A0A9Q0RFY6</accession>
<keyword evidence="1" id="KW-0175">Coiled coil</keyword>
<evidence type="ECO:0000259" key="3">
    <source>
        <dbReference type="PROSITE" id="PS51411"/>
    </source>
</evidence>
<name>A0A9Q0RFY6_ANAIG</name>
<comment type="caution">
    <text evidence="4">The sequence shown here is derived from an EMBL/GenBank/DDBJ whole genome shotgun (WGS) entry which is preliminary data.</text>
</comment>
<dbReference type="EMBL" id="JAPDFW010000032">
    <property type="protein sequence ID" value="KAJ5079481.1"/>
    <property type="molecule type" value="Genomic_DNA"/>
</dbReference>
<evidence type="ECO:0000313" key="5">
    <source>
        <dbReference type="Proteomes" id="UP001149090"/>
    </source>
</evidence>
<protein>
    <submittedName>
        <fullName evidence="4">Protein psp1</fullName>
    </submittedName>
</protein>
<dbReference type="PANTHER" id="PTHR43830">
    <property type="entry name" value="PROTEIN PSP1"/>
    <property type="match status" value="1"/>
</dbReference>
<dbReference type="NCBIfam" id="NF041131">
    <property type="entry name" value="RicT_YaaT_fam"/>
    <property type="match status" value="1"/>
</dbReference>
<sequence>MNKNTKNPKNTITIPNEKTKTTETPIRQIKEVTKNQPNQQTGQNWKYQSKSLDRLTTILKRSLDPSNFSTNYILSQSLEDKLKISQRNPNIMFLQNSSGTLQRTNSLGNFGEQGIKNPKPIPFFPIQKTLKNEPKSSPNLQMLWQKPLKNISNSNPHYSFTPPPIMFESSSLPIFQSIRKGNQDKTEEIEERTQEIQELQIPREARNQGNGGNERFFFSTQDDIFLNQVEEDNPGIELTLENAEWYEVEFKSGRRDYYFCKNTLKLKESDFVIVEADRGLDLGRVAAYVPLQNLEDNLEQLIDESIFDEKKPILRKAFNNEIASLSNKIEDEKKALLICINKVAQRDLPMKVLDAEFQFDRKKLTFYFSANSRIDFRDLVKDLFKIYKTRIWMKQTHTKEI</sequence>